<reference evidence="2 3" key="1">
    <citation type="submission" date="2019-03" db="EMBL/GenBank/DDBJ databases">
        <title>Genomic Encyclopedia of Type Strains, Phase IV (KMG-IV): sequencing the most valuable type-strain genomes for metagenomic binning, comparative biology and taxonomic classification.</title>
        <authorList>
            <person name="Goeker M."/>
        </authorList>
    </citation>
    <scope>NUCLEOTIDE SEQUENCE [LARGE SCALE GENOMIC DNA]</scope>
    <source>
        <strain evidence="2 3">DSM 24179</strain>
    </source>
</reference>
<dbReference type="GO" id="GO:0006203">
    <property type="term" value="P:dGTP catabolic process"/>
    <property type="evidence" value="ECO:0007669"/>
    <property type="project" value="TreeGrafter"/>
</dbReference>
<dbReference type="Pfam" id="PF01966">
    <property type="entry name" value="HD"/>
    <property type="match status" value="1"/>
</dbReference>
<evidence type="ECO:0000313" key="2">
    <source>
        <dbReference type="EMBL" id="TCO07972.1"/>
    </source>
</evidence>
<dbReference type="PROSITE" id="PS51831">
    <property type="entry name" value="HD"/>
    <property type="match status" value="1"/>
</dbReference>
<name>A0A4R2GJ55_9BACT</name>
<organism evidence="2 3">
    <name type="scientific">Natronoflexus pectinivorans</name>
    <dbReference type="NCBI Taxonomy" id="682526"/>
    <lineage>
        <taxon>Bacteria</taxon>
        <taxon>Pseudomonadati</taxon>
        <taxon>Bacteroidota</taxon>
        <taxon>Bacteroidia</taxon>
        <taxon>Marinilabiliales</taxon>
        <taxon>Marinilabiliaceae</taxon>
        <taxon>Natronoflexus</taxon>
    </lineage>
</organism>
<dbReference type="GO" id="GO:0008832">
    <property type="term" value="F:dGTPase activity"/>
    <property type="evidence" value="ECO:0007669"/>
    <property type="project" value="TreeGrafter"/>
</dbReference>
<dbReference type="AlphaFoldDB" id="A0A4R2GJ55"/>
<dbReference type="InterPro" id="IPR050135">
    <property type="entry name" value="dGTPase-like"/>
</dbReference>
<dbReference type="InterPro" id="IPR045509">
    <property type="entry name" value="HD_assoc_2"/>
</dbReference>
<sequence length="413" mass="47402">MRTTNKKKIINDPVHGFISIPTELLYDLMEHPYLQRLRWIKQLGMTPLVYPGATHTRFQHTIGCMHLMSAAVETLRQKGHEITDEESEAVHAAILMHDLGHGPFSHVLESTLVQGVHHEEISLLFMERLNDDFGGRLSMAIDIFTNRYKKHFLHQLVSSQLDMDRLDYLRRDSFYTGVSEGVVSSDRIIKMLQVHDDQLAVEAKGIYSIEKFLIARRLMYWQVYLHKTALVAEKMLTNIFRRARELANSGNLSETLPNIAFFLTNKVSIEDFRRDDEVLTRFAMLDDSDIMTVLKTWAQCGDKVLSSLSRGLLNRNLLAIEIQDNPFDASRVSELKMRLQKEMYLSDIHEAGYFVFTGAISNNAYSILDDKINILYREGFVKDISDASDVLDLTVLGKTVKKEILCYPKAIRG</sequence>
<dbReference type="Gene3D" id="1.10.3210.10">
    <property type="entry name" value="Hypothetical protein af1432"/>
    <property type="match status" value="1"/>
</dbReference>
<dbReference type="RefSeq" id="WP_243699379.1">
    <property type="nucleotide sequence ID" value="NZ_SLWK01000006.1"/>
</dbReference>
<dbReference type="InterPro" id="IPR006674">
    <property type="entry name" value="HD_domain"/>
</dbReference>
<dbReference type="SUPFAM" id="SSF109604">
    <property type="entry name" value="HD-domain/PDEase-like"/>
    <property type="match status" value="1"/>
</dbReference>
<dbReference type="Pfam" id="PF19276">
    <property type="entry name" value="HD_assoc_2"/>
    <property type="match status" value="1"/>
</dbReference>
<proteinExistence type="predicted"/>
<dbReference type="CDD" id="cd00077">
    <property type="entry name" value="HDc"/>
    <property type="match status" value="1"/>
</dbReference>
<dbReference type="InterPro" id="IPR003607">
    <property type="entry name" value="HD/PDEase_dom"/>
</dbReference>
<dbReference type="Proteomes" id="UP000295221">
    <property type="component" value="Unassembled WGS sequence"/>
</dbReference>
<gene>
    <name evidence="2" type="ORF">EV194_106113</name>
</gene>
<dbReference type="EMBL" id="SLWK01000006">
    <property type="protein sequence ID" value="TCO07972.1"/>
    <property type="molecule type" value="Genomic_DNA"/>
</dbReference>
<dbReference type="PANTHER" id="PTHR11373">
    <property type="entry name" value="DEOXYNUCLEOSIDE TRIPHOSPHATE TRIPHOSPHOHYDROLASE"/>
    <property type="match status" value="1"/>
</dbReference>
<accession>A0A4R2GJ55</accession>
<dbReference type="SMART" id="SM00471">
    <property type="entry name" value="HDc"/>
    <property type="match status" value="1"/>
</dbReference>
<evidence type="ECO:0000313" key="3">
    <source>
        <dbReference type="Proteomes" id="UP000295221"/>
    </source>
</evidence>
<evidence type="ECO:0000259" key="1">
    <source>
        <dbReference type="PROSITE" id="PS51831"/>
    </source>
</evidence>
<feature type="domain" description="HD" evidence="1">
    <location>
        <begin position="57"/>
        <end position="169"/>
    </location>
</feature>
<dbReference type="PANTHER" id="PTHR11373:SF4">
    <property type="entry name" value="DEOXYNUCLEOSIDE TRIPHOSPHATE TRIPHOSPHOHYDROLASE SAMHD1"/>
    <property type="match status" value="1"/>
</dbReference>
<protein>
    <recommendedName>
        <fullName evidence="1">HD domain-containing protein</fullName>
    </recommendedName>
</protein>
<keyword evidence="3" id="KW-1185">Reference proteome</keyword>
<comment type="caution">
    <text evidence="2">The sequence shown here is derived from an EMBL/GenBank/DDBJ whole genome shotgun (WGS) entry which is preliminary data.</text>
</comment>